<proteinExistence type="predicted"/>
<dbReference type="EMBL" id="JAYMYQ010000004">
    <property type="protein sequence ID" value="KAK7339980.1"/>
    <property type="molecule type" value="Genomic_DNA"/>
</dbReference>
<accession>A0AAN9QJK2</accession>
<dbReference type="Proteomes" id="UP001367508">
    <property type="component" value="Unassembled WGS sequence"/>
</dbReference>
<protein>
    <submittedName>
        <fullName evidence="1">Uncharacterized protein</fullName>
    </submittedName>
</protein>
<evidence type="ECO:0000313" key="2">
    <source>
        <dbReference type="Proteomes" id="UP001367508"/>
    </source>
</evidence>
<gene>
    <name evidence="1" type="ORF">VNO77_20670</name>
</gene>
<evidence type="ECO:0000313" key="1">
    <source>
        <dbReference type="EMBL" id="KAK7339980.1"/>
    </source>
</evidence>
<sequence>MVLAYDGLVYMKNKKQVVLLTILLICRDCDDFCQRVLLFSSICRKERSSGSSSLFENCTVRSCIPIEYALFYDGVLTLATSR</sequence>
<dbReference type="AlphaFoldDB" id="A0AAN9QJK2"/>
<keyword evidence="2" id="KW-1185">Reference proteome</keyword>
<name>A0AAN9QJK2_CANGL</name>
<organism evidence="1 2">
    <name type="scientific">Canavalia gladiata</name>
    <name type="common">Sword bean</name>
    <name type="synonym">Dolichos gladiatus</name>
    <dbReference type="NCBI Taxonomy" id="3824"/>
    <lineage>
        <taxon>Eukaryota</taxon>
        <taxon>Viridiplantae</taxon>
        <taxon>Streptophyta</taxon>
        <taxon>Embryophyta</taxon>
        <taxon>Tracheophyta</taxon>
        <taxon>Spermatophyta</taxon>
        <taxon>Magnoliopsida</taxon>
        <taxon>eudicotyledons</taxon>
        <taxon>Gunneridae</taxon>
        <taxon>Pentapetalae</taxon>
        <taxon>rosids</taxon>
        <taxon>fabids</taxon>
        <taxon>Fabales</taxon>
        <taxon>Fabaceae</taxon>
        <taxon>Papilionoideae</taxon>
        <taxon>50 kb inversion clade</taxon>
        <taxon>NPAAA clade</taxon>
        <taxon>indigoferoid/millettioid clade</taxon>
        <taxon>Phaseoleae</taxon>
        <taxon>Canavalia</taxon>
    </lineage>
</organism>
<reference evidence="1 2" key="1">
    <citation type="submission" date="2024-01" db="EMBL/GenBank/DDBJ databases">
        <title>The genomes of 5 underutilized Papilionoideae crops provide insights into root nodulation and disease resistanc.</title>
        <authorList>
            <person name="Jiang F."/>
        </authorList>
    </citation>
    <scope>NUCLEOTIDE SEQUENCE [LARGE SCALE GENOMIC DNA]</scope>
    <source>
        <strain evidence="1">LVBAO_FW01</strain>
        <tissue evidence="1">Leaves</tissue>
    </source>
</reference>
<comment type="caution">
    <text evidence="1">The sequence shown here is derived from an EMBL/GenBank/DDBJ whole genome shotgun (WGS) entry which is preliminary data.</text>
</comment>